<reference evidence="1 2" key="1">
    <citation type="submission" date="2019-12" db="EMBL/GenBank/DDBJ databases">
        <title>Draft genome sequences Bradyrhizobium cajani AMBPC1010, Bradyrhizobium pachyrhizi AMBPC1040 and Bradyrhizobium yuanmingense ALSPC3051, three plant growth promoting strains isolated from nodules of Cajanus cajan L. in Dominican Republic.</title>
        <authorList>
            <person name="Flores-Felix J.D."/>
            <person name="Araujo J."/>
            <person name="Diaz-Alcantara C."/>
            <person name="Gonzalez-Andres F."/>
            <person name="Velazquez E."/>
        </authorList>
    </citation>
    <scope>NUCLEOTIDE SEQUENCE [LARGE SCALE GENOMIC DNA]</scope>
    <source>
        <strain evidence="1 2">1040</strain>
    </source>
</reference>
<proteinExistence type="predicted"/>
<accession>A0A844T1Q5</accession>
<dbReference type="Proteomes" id="UP000436468">
    <property type="component" value="Unassembled WGS sequence"/>
</dbReference>
<evidence type="ECO:0000313" key="2">
    <source>
        <dbReference type="Proteomes" id="UP000436468"/>
    </source>
</evidence>
<organism evidence="1 2">
    <name type="scientific">Bradyrhizobium pachyrhizi</name>
    <dbReference type="NCBI Taxonomy" id="280333"/>
    <lineage>
        <taxon>Bacteria</taxon>
        <taxon>Pseudomonadati</taxon>
        <taxon>Pseudomonadota</taxon>
        <taxon>Alphaproteobacteria</taxon>
        <taxon>Hyphomicrobiales</taxon>
        <taxon>Nitrobacteraceae</taxon>
        <taxon>Bradyrhizobium</taxon>
    </lineage>
</organism>
<name>A0A844T1Q5_9BRAD</name>
<evidence type="ECO:0000313" key="1">
    <source>
        <dbReference type="EMBL" id="MVT69452.1"/>
    </source>
</evidence>
<keyword evidence="2" id="KW-1185">Reference proteome</keyword>
<gene>
    <name evidence="1" type="ORF">GPL21_30625</name>
</gene>
<dbReference type="AlphaFoldDB" id="A0A844T1Q5"/>
<sequence length="58" mass="6384">MSEAEFLRLNVLLEVQAKRLTVAEAASVLRLQRRQVFRLLRGLRQCGATPPALGPPAA</sequence>
<comment type="caution">
    <text evidence="1">The sequence shown here is derived from an EMBL/GenBank/DDBJ whole genome shotgun (WGS) entry which is preliminary data.</text>
</comment>
<protein>
    <submittedName>
        <fullName evidence="1">Uncharacterized protein</fullName>
    </submittedName>
</protein>
<dbReference type="EMBL" id="WQNF01000030">
    <property type="protein sequence ID" value="MVT69452.1"/>
    <property type="molecule type" value="Genomic_DNA"/>
</dbReference>